<accession>A0A916USK1</accession>
<organism evidence="3 4">
    <name type="scientific">Chelatococcus reniformis</name>
    <dbReference type="NCBI Taxonomy" id="1494448"/>
    <lineage>
        <taxon>Bacteria</taxon>
        <taxon>Pseudomonadati</taxon>
        <taxon>Pseudomonadota</taxon>
        <taxon>Alphaproteobacteria</taxon>
        <taxon>Hyphomicrobiales</taxon>
        <taxon>Chelatococcaceae</taxon>
        <taxon>Chelatococcus</taxon>
    </lineage>
</organism>
<evidence type="ECO:0000313" key="3">
    <source>
        <dbReference type="EMBL" id="GGC84918.1"/>
    </source>
</evidence>
<dbReference type="SUPFAM" id="SSF48317">
    <property type="entry name" value="Acid phosphatase/Vanadium-dependent haloperoxidase"/>
    <property type="match status" value="1"/>
</dbReference>
<protein>
    <submittedName>
        <fullName evidence="3">Phosphatase PAP2 family protein</fullName>
    </submittedName>
</protein>
<dbReference type="Pfam" id="PF01569">
    <property type="entry name" value="PAP2"/>
    <property type="match status" value="1"/>
</dbReference>
<dbReference type="InterPro" id="IPR000326">
    <property type="entry name" value="PAP2/HPO"/>
</dbReference>
<dbReference type="Proteomes" id="UP000637002">
    <property type="component" value="Unassembled WGS sequence"/>
</dbReference>
<dbReference type="Gene3D" id="1.20.144.10">
    <property type="entry name" value="Phosphatidic acid phosphatase type 2/haloperoxidase"/>
    <property type="match status" value="2"/>
</dbReference>
<reference evidence="3" key="2">
    <citation type="submission" date="2020-09" db="EMBL/GenBank/DDBJ databases">
        <authorList>
            <person name="Sun Q."/>
            <person name="Zhou Y."/>
        </authorList>
    </citation>
    <scope>NUCLEOTIDE SEQUENCE</scope>
    <source>
        <strain evidence="3">CGMCC 1.12919</strain>
    </source>
</reference>
<keyword evidence="1" id="KW-0812">Transmembrane</keyword>
<name>A0A916USK1_9HYPH</name>
<dbReference type="PANTHER" id="PTHR14969:SF13">
    <property type="entry name" value="AT30094P"/>
    <property type="match status" value="1"/>
</dbReference>
<dbReference type="CDD" id="cd03392">
    <property type="entry name" value="PAP2_like_2"/>
    <property type="match status" value="1"/>
</dbReference>
<feature type="transmembrane region" description="Helical" evidence="1">
    <location>
        <begin position="21"/>
        <end position="39"/>
    </location>
</feature>
<dbReference type="InterPro" id="IPR036938">
    <property type="entry name" value="PAP2/HPO_sf"/>
</dbReference>
<keyword evidence="4" id="KW-1185">Reference proteome</keyword>
<feature type="domain" description="Phosphatidic acid phosphatase type 2/haloperoxidase" evidence="2">
    <location>
        <begin position="109"/>
        <end position="222"/>
    </location>
</feature>
<dbReference type="SMART" id="SM00014">
    <property type="entry name" value="acidPPc"/>
    <property type="match status" value="1"/>
</dbReference>
<dbReference type="PANTHER" id="PTHR14969">
    <property type="entry name" value="SPHINGOSINE-1-PHOSPHATE PHOSPHOHYDROLASE"/>
    <property type="match status" value="1"/>
</dbReference>
<feature type="transmembrane region" description="Helical" evidence="1">
    <location>
        <begin position="108"/>
        <end position="126"/>
    </location>
</feature>
<dbReference type="EMBL" id="BMGG01000009">
    <property type="protein sequence ID" value="GGC84918.1"/>
    <property type="molecule type" value="Genomic_DNA"/>
</dbReference>
<sequence length="245" mass="25996">MSQIPSVRSLASRIGRQEVGALVALLVSAALLLGFVSIANEVAEGETLGFDKAILLALRTPGDVGDPIGPRWFELAVKDLTSLGGTAVLTLITLAAVGYLAMASKRHAALLVLAAIGGGTVLNWALKQIFSRPRPDFVAHVVDASSWSFPSGHAMMSAITYLTLGALLARVEPKRRLKAYLLGLAITLTLLVGASRIYLGVHYPSDILAGWTVGAAWAILCWQTAQWLQRRGEIEGDGADRAEKS</sequence>
<feature type="transmembrane region" description="Helical" evidence="1">
    <location>
        <begin position="146"/>
        <end position="168"/>
    </location>
</feature>
<dbReference type="AlphaFoldDB" id="A0A916USK1"/>
<proteinExistence type="predicted"/>
<feature type="transmembrane region" description="Helical" evidence="1">
    <location>
        <begin position="80"/>
        <end position="101"/>
    </location>
</feature>
<reference evidence="3" key="1">
    <citation type="journal article" date="2014" name="Int. J. Syst. Evol. Microbiol.">
        <title>Complete genome sequence of Corynebacterium casei LMG S-19264T (=DSM 44701T), isolated from a smear-ripened cheese.</title>
        <authorList>
            <consortium name="US DOE Joint Genome Institute (JGI-PGF)"/>
            <person name="Walter F."/>
            <person name="Albersmeier A."/>
            <person name="Kalinowski J."/>
            <person name="Ruckert C."/>
        </authorList>
    </citation>
    <scope>NUCLEOTIDE SEQUENCE</scope>
    <source>
        <strain evidence="3">CGMCC 1.12919</strain>
    </source>
</reference>
<dbReference type="RefSeq" id="WP_188611756.1">
    <property type="nucleotide sequence ID" value="NZ_BMGG01000009.1"/>
</dbReference>
<keyword evidence="1" id="KW-1133">Transmembrane helix</keyword>
<keyword evidence="1" id="KW-0472">Membrane</keyword>
<gene>
    <name evidence="3" type="ORF">GCM10010994_48510</name>
</gene>
<evidence type="ECO:0000313" key="4">
    <source>
        <dbReference type="Proteomes" id="UP000637002"/>
    </source>
</evidence>
<comment type="caution">
    <text evidence="3">The sequence shown here is derived from an EMBL/GenBank/DDBJ whole genome shotgun (WGS) entry which is preliminary data.</text>
</comment>
<evidence type="ECO:0000256" key="1">
    <source>
        <dbReference type="SAM" id="Phobius"/>
    </source>
</evidence>
<feature type="transmembrane region" description="Helical" evidence="1">
    <location>
        <begin position="180"/>
        <end position="201"/>
    </location>
</feature>
<evidence type="ECO:0000259" key="2">
    <source>
        <dbReference type="SMART" id="SM00014"/>
    </source>
</evidence>
<feature type="transmembrane region" description="Helical" evidence="1">
    <location>
        <begin position="207"/>
        <end position="225"/>
    </location>
</feature>